<dbReference type="GeneID" id="66082467"/>
<name>A0A9P7UMY8_9AGAR</name>
<feature type="compositionally biased region" description="Basic and acidic residues" evidence="1">
    <location>
        <begin position="40"/>
        <end position="51"/>
    </location>
</feature>
<proteinExistence type="predicted"/>
<feature type="compositionally biased region" description="Low complexity" evidence="1">
    <location>
        <begin position="143"/>
        <end position="157"/>
    </location>
</feature>
<feature type="region of interest" description="Disordered" evidence="1">
    <location>
        <begin position="17"/>
        <end position="157"/>
    </location>
</feature>
<organism evidence="2 3">
    <name type="scientific">Marasmius oreades</name>
    <name type="common">fairy-ring Marasmius</name>
    <dbReference type="NCBI Taxonomy" id="181124"/>
    <lineage>
        <taxon>Eukaryota</taxon>
        <taxon>Fungi</taxon>
        <taxon>Dikarya</taxon>
        <taxon>Basidiomycota</taxon>
        <taxon>Agaricomycotina</taxon>
        <taxon>Agaricomycetes</taxon>
        <taxon>Agaricomycetidae</taxon>
        <taxon>Agaricales</taxon>
        <taxon>Marasmiineae</taxon>
        <taxon>Marasmiaceae</taxon>
        <taxon>Marasmius</taxon>
    </lineage>
</organism>
<evidence type="ECO:0000256" key="1">
    <source>
        <dbReference type="SAM" id="MobiDB-lite"/>
    </source>
</evidence>
<dbReference type="AlphaFoldDB" id="A0A9P7UMY8"/>
<dbReference type="RefSeq" id="XP_043003896.1">
    <property type="nucleotide sequence ID" value="XM_043158547.1"/>
</dbReference>
<protein>
    <submittedName>
        <fullName evidence="2">Uncharacterized protein</fullName>
    </submittedName>
</protein>
<accession>A0A9P7UMY8</accession>
<evidence type="ECO:0000313" key="2">
    <source>
        <dbReference type="EMBL" id="KAG7087425.1"/>
    </source>
</evidence>
<sequence length="454" mass="50037">MASNLVVPPNLAARLKPVKPRKYVNTPAESSRVPPPRGCLDPERYAHRDSLDQPIASISHVRLPFPSSPLPPSEGGRSVIDEESGDDADERVSVDDAHSNEPECPSSGDIDSARSKGNLVSQSVGDGHGKVHNPTGIPGRRIQSAPVPVTSSTPQPSRRVDYTLLHAHYLDQGKQPVQDSRRLEPLGLRAHPVRDVCPGLASPQEPPVSTAVHLGPLSGVPRKMGPLLNGGDHSVDQVVFDRATLNPRTGVLPTVADSSREERGCRRRRRSRSYSSSSSSSRSRSRGCRRVSRKACKLIPLDPRKGLAVAPSESMSFIPVAVIHEMQEGIPNDISIAWFSPSFANEPISGNARSQRKNLNCISSHRINVGDFYAIARHLPLAIRKFYVIPGHKEDSDLVGAIADMFQRLFDLVTGRPDFHQLFSSYHNVRIDLFDRVIWDMIREQERSRLSRFP</sequence>
<feature type="compositionally biased region" description="Low complexity" evidence="1">
    <location>
        <begin position="273"/>
        <end position="282"/>
    </location>
</feature>
<gene>
    <name evidence="2" type="ORF">E1B28_013392</name>
</gene>
<keyword evidence="3" id="KW-1185">Reference proteome</keyword>
<dbReference type="Proteomes" id="UP001049176">
    <property type="component" value="Chromosome 9"/>
</dbReference>
<feature type="compositionally biased region" description="Basic and acidic residues" evidence="1">
    <location>
        <begin position="90"/>
        <end position="101"/>
    </location>
</feature>
<feature type="region of interest" description="Disordered" evidence="1">
    <location>
        <begin position="249"/>
        <end position="289"/>
    </location>
</feature>
<evidence type="ECO:0000313" key="3">
    <source>
        <dbReference type="Proteomes" id="UP001049176"/>
    </source>
</evidence>
<reference evidence="2" key="1">
    <citation type="journal article" date="2021" name="Genome Biol. Evol.">
        <title>The assembled and annotated genome of the fairy-ring fungus Marasmius oreades.</title>
        <authorList>
            <person name="Hiltunen M."/>
            <person name="Ament-Velasquez S.L."/>
            <person name="Johannesson H."/>
        </authorList>
    </citation>
    <scope>NUCLEOTIDE SEQUENCE</scope>
    <source>
        <strain evidence="2">03SP1</strain>
    </source>
</reference>
<dbReference type="EMBL" id="CM032189">
    <property type="protein sequence ID" value="KAG7087425.1"/>
    <property type="molecule type" value="Genomic_DNA"/>
</dbReference>
<dbReference type="KEGG" id="more:E1B28_013392"/>
<comment type="caution">
    <text evidence="2">The sequence shown here is derived from an EMBL/GenBank/DDBJ whole genome shotgun (WGS) entry which is preliminary data.</text>
</comment>